<dbReference type="Proteomes" id="UP001233360">
    <property type="component" value="Unassembled WGS sequence"/>
</dbReference>
<gene>
    <name evidence="1" type="ORF">QE380_003021</name>
</gene>
<sequence>MKNQRDAILGYAQELHAYYIQFIENNKILENRYGLVCEDTEQAEHIMTTLMLKKTFWIDGSTLQDITRGLQPLIAGFSHAC</sequence>
<evidence type="ECO:0000313" key="1">
    <source>
        <dbReference type="EMBL" id="MDQ1210098.1"/>
    </source>
</evidence>
<dbReference type="RefSeq" id="WP_307004658.1">
    <property type="nucleotide sequence ID" value="NZ_JAUTBK010000002.1"/>
</dbReference>
<comment type="caution">
    <text evidence="1">The sequence shown here is derived from an EMBL/GenBank/DDBJ whole genome shotgun (WGS) entry which is preliminary data.</text>
</comment>
<organism evidence="1 2">
    <name type="scientific">Acinetobacter baylyi</name>
    <dbReference type="NCBI Taxonomy" id="202950"/>
    <lineage>
        <taxon>Bacteria</taxon>
        <taxon>Pseudomonadati</taxon>
        <taxon>Pseudomonadota</taxon>
        <taxon>Gammaproteobacteria</taxon>
        <taxon>Moraxellales</taxon>
        <taxon>Moraxellaceae</taxon>
        <taxon>Acinetobacter</taxon>
    </lineage>
</organism>
<proteinExistence type="predicted"/>
<reference evidence="1 2" key="1">
    <citation type="submission" date="2023-07" db="EMBL/GenBank/DDBJ databases">
        <title>Functional and genomic diversity of the sorghum phyllosphere microbiome.</title>
        <authorList>
            <person name="Shade A."/>
        </authorList>
    </citation>
    <scope>NUCLEOTIDE SEQUENCE [LARGE SCALE GENOMIC DNA]</scope>
    <source>
        <strain evidence="1 2">SORGH_AS_0887</strain>
    </source>
</reference>
<protein>
    <submittedName>
        <fullName evidence="1">Uncharacterized protein</fullName>
    </submittedName>
</protein>
<dbReference type="EMBL" id="JAUTBK010000002">
    <property type="protein sequence ID" value="MDQ1210098.1"/>
    <property type="molecule type" value="Genomic_DNA"/>
</dbReference>
<evidence type="ECO:0000313" key="2">
    <source>
        <dbReference type="Proteomes" id="UP001233360"/>
    </source>
</evidence>
<name>A0ABU0V0Q7_ACIBI</name>
<keyword evidence="2" id="KW-1185">Reference proteome</keyword>
<accession>A0ABU0V0Q7</accession>